<organism evidence="2 3">
    <name type="scientific">Mucilaginibacter sabulilitoris</name>
    <dbReference type="NCBI Taxonomy" id="1173583"/>
    <lineage>
        <taxon>Bacteria</taxon>
        <taxon>Pseudomonadati</taxon>
        <taxon>Bacteroidota</taxon>
        <taxon>Sphingobacteriia</taxon>
        <taxon>Sphingobacteriales</taxon>
        <taxon>Sphingobacteriaceae</taxon>
        <taxon>Mucilaginibacter</taxon>
    </lineage>
</organism>
<evidence type="ECO:0000313" key="2">
    <source>
        <dbReference type="EMBL" id="WPU95320.1"/>
    </source>
</evidence>
<keyword evidence="3" id="KW-1185">Reference proteome</keyword>
<accession>A0ABZ0TW05</accession>
<gene>
    <name evidence="2" type="ORF">SNE25_07255</name>
</gene>
<evidence type="ECO:0000313" key="3">
    <source>
        <dbReference type="Proteomes" id="UP001324380"/>
    </source>
</evidence>
<dbReference type="RefSeq" id="WP_321564432.1">
    <property type="nucleotide sequence ID" value="NZ_CP139558.1"/>
</dbReference>
<comment type="similarity">
    <text evidence="1">Belongs to the short-chain dehydrogenases/reductases (SDR) family.</text>
</comment>
<dbReference type="SUPFAM" id="SSF51735">
    <property type="entry name" value="NAD(P)-binding Rossmann-fold domains"/>
    <property type="match status" value="1"/>
</dbReference>
<sequence length="292" mass="31382">MKKIILTGSSSGFGLQAVKTLAAKGHTVYATMRNINGSNAATASELKQWAADNNAHVEVIELDVASNESVKNAVAEIAKHSGGIVDVLINNAGVSYLGTGETLSIEQTEMLYQINTIGPERTMKAVLPYMHKQKAGLIINVTSVQTRHFIPILSTYNGTKAALDAVSVGYHYELKSSGIDVVTIQPGAYQTTDITTKSIKADNADVEKYYGTDTLNFQEALLKFFEPTTDSRDPQEVADAMLALVEMPAGQRPLFTVVGGGPQTANFEKVNELIKEIADITWGVLPQAYGLA</sequence>
<dbReference type="PANTHER" id="PTHR43976">
    <property type="entry name" value="SHORT CHAIN DEHYDROGENASE"/>
    <property type="match status" value="1"/>
</dbReference>
<dbReference type="EMBL" id="CP139558">
    <property type="protein sequence ID" value="WPU95320.1"/>
    <property type="molecule type" value="Genomic_DNA"/>
</dbReference>
<dbReference type="InterPro" id="IPR036291">
    <property type="entry name" value="NAD(P)-bd_dom_sf"/>
</dbReference>
<protein>
    <submittedName>
        <fullName evidence="2">SDR family oxidoreductase</fullName>
        <ecNumber evidence="2">1.1.-.-</ecNumber>
    </submittedName>
</protein>
<dbReference type="Gene3D" id="3.40.50.720">
    <property type="entry name" value="NAD(P)-binding Rossmann-like Domain"/>
    <property type="match status" value="1"/>
</dbReference>
<dbReference type="EC" id="1.1.-.-" evidence="2"/>
<proteinExistence type="inferred from homology"/>
<dbReference type="PROSITE" id="PS00061">
    <property type="entry name" value="ADH_SHORT"/>
    <property type="match status" value="1"/>
</dbReference>
<dbReference type="CDD" id="cd05374">
    <property type="entry name" value="17beta-HSD-like_SDR_c"/>
    <property type="match status" value="1"/>
</dbReference>
<dbReference type="PRINTS" id="PR00080">
    <property type="entry name" value="SDRFAMILY"/>
</dbReference>
<dbReference type="PANTHER" id="PTHR43976:SF9">
    <property type="entry name" value="OXIDOREDUCTASE"/>
    <property type="match status" value="1"/>
</dbReference>
<dbReference type="GO" id="GO:0016491">
    <property type="term" value="F:oxidoreductase activity"/>
    <property type="evidence" value="ECO:0007669"/>
    <property type="project" value="UniProtKB-KW"/>
</dbReference>
<name>A0ABZ0TW05_9SPHI</name>
<dbReference type="InterPro" id="IPR051911">
    <property type="entry name" value="SDR_oxidoreductase"/>
</dbReference>
<reference evidence="2 3" key="1">
    <citation type="submission" date="2023-11" db="EMBL/GenBank/DDBJ databases">
        <title>Analysis of the Genomes of Mucilaginibacter gossypii cycad 4 and M. sabulilitoris SNA2: microbes with the potential for plant growth promotion.</title>
        <authorList>
            <person name="Hirsch A.M."/>
            <person name="Humm E."/>
            <person name="Rubbi M."/>
            <person name="Del Vecchio G."/>
            <person name="Ha S.M."/>
            <person name="Pellegrini M."/>
            <person name="Gunsalus R.P."/>
        </authorList>
    </citation>
    <scope>NUCLEOTIDE SEQUENCE [LARGE SCALE GENOMIC DNA]</scope>
    <source>
        <strain evidence="2 3">SNA2</strain>
    </source>
</reference>
<dbReference type="InterPro" id="IPR020904">
    <property type="entry name" value="Sc_DH/Rdtase_CS"/>
</dbReference>
<evidence type="ECO:0000256" key="1">
    <source>
        <dbReference type="RuleBase" id="RU000363"/>
    </source>
</evidence>
<dbReference type="Proteomes" id="UP001324380">
    <property type="component" value="Chromosome"/>
</dbReference>
<dbReference type="PRINTS" id="PR00081">
    <property type="entry name" value="GDHRDH"/>
</dbReference>
<dbReference type="InterPro" id="IPR002347">
    <property type="entry name" value="SDR_fam"/>
</dbReference>
<keyword evidence="2" id="KW-0560">Oxidoreductase</keyword>
<dbReference type="Pfam" id="PF00106">
    <property type="entry name" value="adh_short"/>
    <property type="match status" value="1"/>
</dbReference>